<gene>
    <name evidence="10" type="primary">argG</name>
    <name evidence="10" type="ORF">GCM10012284_49620</name>
</gene>
<dbReference type="Pfam" id="PF00764">
    <property type="entry name" value="Arginosuc_synth"/>
    <property type="match status" value="1"/>
</dbReference>
<evidence type="ECO:0000256" key="2">
    <source>
        <dbReference type="ARBA" id="ARBA00012286"/>
    </source>
</evidence>
<dbReference type="PROSITE" id="PS00564">
    <property type="entry name" value="ARGININOSUCCIN_SYN_1"/>
    <property type="match status" value="1"/>
</dbReference>
<dbReference type="AlphaFoldDB" id="A0A8J3C3C0"/>
<dbReference type="UniPathway" id="UPA00068">
    <property type="reaction ID" value="UER00113"/>
</dbReference>
<dbReference type="InterPro" id="IPR014729">
    <property type="entry name" value="Rossmann-like_a/b/a_fold"/>
</dbReference>
<evidence type="ECO:0000256" key="7">
    <source>
        <dbReference type="ARBA" id="ARBA00022840"/>
    </source>
</evidence>
<evidence type="ECO:0000256" key="6">
    <source>
        <dbReference type="ARBA" id="ARBA00022741"/>
    </source>
</evidence>
<dbReference type="InterPro" id="IPR018223">
    <property type="entry name" value="Arginosuc_synth_CS"/>
</dbReference>
<dbReference type="InterPro" id="IPR001518">
    <property type="entry name" value="Arginosuc_synth"/>
</dbReference>
<evidence type="ECO:0000256" key="3">
    <source>
        <dbReference type="ARBA" id="ARBA00022571"/>
    </source>
</evidence>
<accession>A0A8J3C3C0</accession>
<sequence length="417" mass="44324">MTKRKIVLAFSGGLDTSYALVSLREQGWEVLTANVDTGGLHSGEGEAVQARALELGSAGHVVVDARAELYERVISYAIKANYLRNGGYPSCVGAERLVQAEKVVQTALEHGADAVGHGSTGAGADHVRYDAVIRALAPTMEIITPIRDERLTREAESEYLRERGFEVSAKTTTYSINEGLIGTTIGGGETYGSWEYLPESAWTYTRSIADAPDEAVELLLGFDGGDVVSCTTPDGAPIDGTGPGTPNYAILKALNELGGTHGVGRGIHMGSTMVGNLARVGFEAPGMLILIAAHRELERLVLSNRQQATKASLGTTYGDLLHEAVYYDPILDDFRAFLDSSQRRVTGTVRVRLHKGTVVPLGSRSPFSLLDAAARQGVVYGYGSSLWTGEQARAFAHMYAMPGAIAQIAGHGAKPGD</sequence>
<keyword evidence="11" id="KW-1185">Reference proteome</keyword>
<dbReference type="SUPFAM" id="SSF69864">
    <property type="entry name" value="Argininosuccinate synthetase, C-terminal domain"/>
    <property type="match status" value="1"/>
</dbReference>
<dbReference type="NCBIfam" id="TIGR00032">
    <property type="entry name" value="argG"/>
    <property type="match status" value="1"/>
</dbReference>
<dbReference type="GO" id="GO:0004055">
    <property type="term" value="F:argininosuccinate synthase activity"/>
    <property type="evidence" value="ECO:0007669"/>
    <property type="project" value="UniProtKB-EC"/>
</dbReference>
<dbReference type="GO" id="GO:0005737">
    <property type="term" value="C:cytoplasm"/>
    <property type="evidence" value="ECO:0007669"/>
    <property type="project" value="TreeGrafter"/>
</dbReference>
<keyword evidence="3" id="KW-0055">Arginine biosynthesis</keyword>
<comment type="caution">
    <text evidence="10">The sequence shown here is derived from an EMBL/GenBank/DDBJ whole genome shotgun (WGS) entry which is preliminary data.</text>
</comment>
<dbReference type="GO" id="GO:0006526">
    <property type="term" value="P:L-arginine biosynthetic process"/>
    <property type="evidence" value="ECO:0007669"/>
    <property type="project" value="UniProtKB-UniPathway"/>
</dbReference>
<dbReference type="PANTHER" id="PTHR11587:SF2">
    <property type="entry name" value="ARGININOSUCCINATE SYNTHASE"/>
    <property type="match status" value="1"/>
</dbReference>
<dbReference type="EC" id="6.3.4.5" evidence="2"/>
<comment type="pathway">
    <text evidence="1">Amino-acid biosynthesis; L-arginine biosynthesis; L-arginine from L-ornithine and carbamoyl phosphate: step 2/3.</text>
</comment>
<dbReference type="Gene3D" id="3.90.1260.10">
    <property type="entry name" value="Argininosuccinate synthetase, chain A, domain 2"/>
    <property type="match status" value="1"/>
</dbReference>
<dbReference type="GO" id="GO:0000053">
    <property type="term" value="P:argininosuccinate metabolic process"/>
    <property type="evidence" value="ECO:0007669"/>
    <property type="project" value="TreeGrafter"/>
</dbReference>
<evidence type="ECO:0000256" key="5">
    <source>
        <dbReference type="ARBA" id="ARBA00022605"/>
    </source>
</evidence>
<dbReference type="Gene3D" id="3.40.50.620">
    <property type="entry name" value="HUPs"/>
    <property type="match status" value="1"/>
</dbReference>
<evidence type="ECO:0000256" key="4">
    <source>
        <dbReference type="ARBA" id="ARBA00022598"/>
    </source>
</evidence>
<evidence type="ECO:0000259" key="8">
    <source>
        <dbReference type="Pfam" id="PF00764"/>
    </source>
</evidence>
<organism evidence="10 11">
    <name type="scientific">Mangrovihabitans endophyticus</name>
    <dbReference type="NCBI Taxonomy" id="1751298"/>
    <lineage>
        <taxon>Bacteria</taxon>
        <taxon>Bacillati</taxon>
        <taxon>Actinomycetota</taxon>
        <taxon>Actinomycetes</taxon>
        <taxon>Micromonosporales</taxon>
        <taxon>Micromonosporaceae</taxon>
        <taxon>Mangrovihabitans</taxon>
    </lineage>
</organism>
<dbReference type="InterPro" id="IPR048268">
    <property type="entry name" value="Arginosuc_syn_C"/>
</dbReference>
<feature type="domain" description="Arginosuccinate synthase-like N-terminal" evidence="8">
    <location>
        <begin position="5"/>
        <end position="165"/>
    </location>
</feature>
<dbReference type="GO" id="GO:0000050">
    <property type="term" value="P:urea cycle"/>
    <property type="evidence" value="ECO:0007669"/>
    <property type="project" value="TreeGrafter"/>
</dbReference>
<dbReference type="SUPFAM" id="SSF52402">
    <property type="entry name" value="Adenine nucleotide alpha hydrolases-like"/>
    <property type="match status" value="1"/>
</dbReference>
<evidence type="ECO:0000259" key="9">
    <source>
        <dbReference type="Pfam" id="PF20979"/>
    </source>
</evidence>
<dbReference type="InterPro" id="IPR024074">
    <property type="entry name" value="AS_cat/multimer_dom_body"/>
</dbReference>
<dbReference type="Proteomes" id="UP000656042">
    <property type="component" value="Unassembled WGS sequence"/>
</dbReference>
<dbReference type="GO" id="GO:0005524">
    <property type="term" value="F:ATP binding"/>
    <property type="evidence" value="ECO:0007669"/>
    <property type="project" value="UniProtKB-KW"/>
</dbReference>
<keyword evidence="5" id="KW-0028">Amino-acid biosynthesis</keyword>
<reference evidence="10" key="1">
    <citation type="journal article" date="2014" name="Int. J. Syst. Evol. Microbiol.">
        <title>Complete genome sequence of Corynebacterium casei LMG S-19264T (=DSM 44701T), isolated from a smear-ripened cheese.</title>
        <authorList>
            <consortium name="US DOE Joint Genome Institute (JGI-PGF)"/>
            <person name="Walter F."/>
            <person name="Albersmeier A."/>
            <person name="Kalinowski J."/>
            <person name="Ruckert C."/>
        </authorList>
    </citation>
    <scope>NUCLEOTIDE SEQUENCE</scope>
    <source>
        <strain evidence="10">CGMCC 4.7299</strain>
    </source>
</reference>
<reference evidence="10" key="2">
    <citation type="submission" date="2020-09" db="EMBL/GenBank/DDBJ databases">
        <authorList>
            <person name="Sun Q."/>
            <person name="Zhou Y."/>
        </authorList>
    </citation>
    <scope>NUCLEOTIDE SEQUENCE</scope>
    <source>
        <strain evidence="10">CGMCC 4.7299</strain>
    </source>
</reference>
<feature type="domain" description="Arginosuccinate synthase C-terminal" evidence="9">
    <location>
        <begin position="174"/>
        <end position="373"/>
    </location>
</feature>
<keyword evidence="4" id="KW-0436">Ligase</keyword>
<evidence type="ECO:0000313" key="11">
    <source>
        <dbReference type="Proteomes" id="UP000656042"/>
    </source>
</evidence>
<keyword evidence="6" id="KW-0547">Nucleotide-binding</keyword>
<name>A0A8J3C3C0_9ACTN</name>
<keyword evidence="7" id="KW-0067">ATP-binding</keyword>
<protein>
    <recommendedName>
        <fullName evidence="2">argininosuccinate synthase</fullName>
        <ecNumber evidence="2">6.3.4.5</ecNumber>
    </recommendedName>
</protein>
<evidence type="ECO:0000313" key="10">
    <source>
        <dbReference type="EMBL" id="GGL09040.1"/>
    </source>
</evidence>
<dbReference type="InterPro" id="IPR048267">
    <property type="entry name" value="Arginosuc_syn_N"/>
</dbReference>
<dbReference type="PANTHER" id="PTHR11587">
    <property type="entry name" value="ARGININOSUCCINATE SYNTHASE"/>
    <property type="match status" value="1"/>
</dbReference>
<proteinExistence type="predicted"/>
<dbReference type="EMBL" id="BMMX01000031">
    <property type="protein sequence ID" value="GGL09040.1"/>
    <property type="molecule type" value="Genomic_DNA"/>
</dbReference>
<dbReference type="Pfam" id="PF20979">
    <property type="entry name" value="Arginosuc_syn_C"/>
    <property type="match status" value="1"/>
</dbReference>
<evidence type="ECO:0000256" key="1">
    <source>
        <dbReference type="ARBA" id="ARBA00004967"/>
    </source>
</evidence>
<dbReference type="RefSeq" id="WP_189081712.1">
    <property type="nucleotide sequence ID" value="NZ_BMMX01000031.1"/>
</dbReference>